<name>A0ACC2S062_9FUNG</name>
<evidence type="ECO:0000313" key="1">
    <source>
        <dbReference type="EMBL" id="KAJ9055747.1"/>
    </source>
</evidence>
<proteinExistence type="predicted"/>
<reference evidence="1" key="1">
    <citation type="submission" date="2022-04" db="EMBL/GenBank/DDBJ databases">
        <title>Genome of the entomopathogenic fungus Entomophthora muscae.</title>
        <authorList>
            <person name="Elya C."/>
            <person name="Lovett B.R."/>
            <person name="Lee E."/>
            <person name="Macias A.M."/>
            <person name="Hajek A.E."/>
            <person name="De Bivort B.L."/>
            <person name="Kasson M.T."/>
            <person name="De Fine Licht H.H."/>
            <person name="Stajich J.E."/>
        </authorList>
    </citation>
    <scope>NUCLEOTIDE SEQUENCE</scope>
    <source>
        <strain evidence="1">Berkeley</strain>
    </source>
</reference>
<keyword evidence="2" id="KW-1185">Reference proteome</keyword>
<comment type="caution">
    <text evidence="1">The sequence shown here is derived from an EMBL/GenBank/DDBJ whole genome shotgun (WGS) entry which is preliminary data.</text>
</comment>
<dbReference type="Proteomes" id="UP001165960">
    <property type="component" value="Unassembled WGS sequence"/>
</dbReference>
<protein>
    <submittedName>
        <fullName evidence="1">Uncharacterized protein</fullName>
    </submittedName>
</protein>
<gene>
    <name evidence="1" type="ORF">DSO57_1000605</name>
</gene>
<sequence>MTNPISDESKGPQTLPSETIAETQREPRLNSGEVKTMNSLNLEEAQDILEKKTLTRAEKKEEITALIHRATSSGDDETINALLNHPPLADFIDVDAKDEEGSTPLIYAACFGYYEVAKALVKAGASVNVQDKNGWPPLMWAMSNKHEDIVKLLLEKWGFPKCQNSKRKNCVRYHQPRPDKH</sequence>
<dbReference type="EMBL" id="QTSX02006391">
    <property type="protein sequence ID" value="KAJ9055747.1"/>
    <property type="molecule type" value="Genomic_DNA"/>
</dbReference>
<accession>A0ACC2S062</accession>
<organism evidence="1 2">
    <name type="scientific">Entomophthora muscae</name>
    <dbReference type="NCBI Taxonomy" id="34485"/>
    <lineage>
        <taxon>Eukaryota</taxon>
        <taxon>Fungi</taxon>
        <taxon>Fungi incertae sedis</taxon>
        <taxon>Zoopagomycota</taxon>
        <taxon>Entomophthoromycotina</taxon>
        <taxon>Entomophthoromycetes</taxon>
        <taxon>Entomophthorales</taxon>
        <taxon>Entomophthoraceae</taxon>
        <taxon>Entomophthora</taxon>
    </lineage>
</organism>
<evidence type="ECO:0000313" key="2">
    <source>
        <dbReference type="Proteomes" id="UP001165960"/>
    </source>
</evidence>